<dbReference type="PANTHER" id="PTHR45726">
    <property type="entry name" value="LEUKOTRIENE A-4 HYDROLASE"/>
    <property type="match status" value="1"/>
</dbReference>
<feature type="binding site" evidence="2">
    <location>
        <position position="400"/>
    </location>
    <ligand>
        <name>Zn(2+)</name>
        <dbReference type="ChEBI" id="CHEBI:29105"/>
        <note>catalytic</note>
    </ligand>
</feature>
<evidence type="ECO:0000259" key="3">
    <source>
        <dbReference type="Pfam" id="PF01433"/>
    </source>
</evidence>
<dbReference type="EMBL" id="JAFREP010000007">
    <property type="protein sequence ID" value="MBO1318695.1"/>
    <property type="molecule type" value="Genomic_DNA"/>
</dbReference>
<keyword evidence="2" id="KW-0862">Zinc</keyword>
<dbReference type="InterPro" id="IPR034015">
    <property type="entry name" value="M1_LTA4H"/>
</dbReference>
<dbReference type="CDD" id="cd09604">
    <property type="entry name" value="M1_APN_like"/>
    <property type="match status" value="1"/>
</dbReference>
<reference evidence="4" key="1">
    <citation type="submission" date="2021-03" db="EMBL/GenBank/DDBJ databases">
        <authorList>
            <person name="Wang G."/>
        </authorList>
    </citation>
    <scope>NUCLEOTIDE SEQUENCE</scope>
    <source>
        <strain evidence="4">KCTC 12899</strain>
    </source>
</reference>
<evidence type="ECO:0000313" key="4">
    <source>
        <dbReference type="EMBL" id="MBO1318695.1"/>
    </source>
</evidence>
<dbReference type="RefSeq" id="WP_207858347.1">
    <property type="nucleotide sequence ID" value="NZ_JAFREP010000007.1"/>
</dbReference>
<dbReference type="Pfam" id="PF01433">
    <property type="entry name" value="Peptidase_M1"/>
    <property type="match status" value="1"/>
</dbReference>
<protein>
    <submittedName>
        <fullName evidence="4">M1 family metallopeptidase</fullName>
    </submittedName>
</protein>
<dbReference type="GO" id="GO:0008237">
    <property type="term" value="F:metallopeptidase activity"/>
    <property type="evidence" value="ECO:0007669"/>
    <property type="project" value="InterPro"/>
</dbReference>
<evidence type="ECO:0000256" key="1">
    <source>
        <dbReference type="PIRSR" id="PIRSR634015-1"/>
    </source>
</evidence>
<comment type="cofactor">
    <cofactor evidence="2">
        <name>Zn(2+)</name>
        <dbReference type="ChEBI" id="CHEBI:29105"/>
    </cofactor>
    <text evidence="2">Binds 1 zinc ion per subunit.</text>
</comment>
<feature type="binding site" evidence="2">
    <location>
        <position position="381"/>
    </location>
    <ligand>
        <name>Zn(2+)</name>
        <dbReference type="ChEBI" id="CHEBI:29105"/>
        <note>catalytic</note>
    </ligand>
</feature>
<dbReference type="InterPro" id="IPR014782">
    <property type="entry name" value="Peptidase_M1_dom"/>
</dbReference>
<dbReference type="Gene3D" id="1.10.390.10">
    <property type="entry name" value="Neutral Protease Domain 2"/>
    <property type="match status" value="1"/>
</dbReference>
<feature type="active site" description="Proton acceptor" evidence="1">
    <location>
        <position position="378"/>
    </location>
</feature>
<feature type="binding site" evidence="2">
    <location>
        <position position="377"/>
    </location>
    <ligand>
        <name>Zn(2+)</name>
        <dbReference type="ChEBI" id="CHEBI:29105"/>
        <note>catalytic</note>
    </ligand>
</feature>
<dbReference type="Proteomes" id="UP000664417">
    <property type="component" value="Unassembled WGS sequence"/>
</dbReference>
<dbReference type="InterPro" id="IPR027268">
    <property type="entry name" value="Peptidase_M4/M1_CTD_sf"/>
</dbReference>
<evidence type="ECO:0000256" key="2">
    <source>
        <dbReference type="PIRSR" id="PIRSR634015-3"/>
    </source>
</evidence>
<name>A0A8J7QF60_9BACT</name>
<proteinExistence type="predicted"/>
<feature type="active site" description="Proton donor" evidence="1">
    <location>
        <position position="466"/>
    </location>
</feature>
<keyword evidence="5" id="KW-1185">Reference proteome</keyword>
<organism evidence="4 5">
    <name type="scientific">Acanthopleuribacter pedis</name>
    <dbReference type="NCBI Taxonomy" id="442870"/>
    <lineage>
        <taxon>Bacteria</taxon>
        <taxon>Pseudomonadati</taxon>
        <taxon>Acidobacteriota</taxon>
        <taxon>Holophagae</taxon>
        <taxon>Acanthopleuribacterales</taxon>
        <taxon>Acanthopleuribacteraceae</taxon>
        <taxon>Acanthopleuribacter</taxon>
    </lineage>
</organism>
<gene>
    <name evidence="4" type="ORF">J3U88_09505</name>
</gene>
<dbReference type="PANTHER" id="PTHR45726:SF3">
    <property type="entry name" value="LEUKOTRIENE A-4 HYDROLASE"/>
    <property type="match status" value="1"/>
</dbReference>
<dbReference type="SUPFAM" id="SSF55486">
    <property type="entry name" value="Metalloproteases ('zincins'), catalytic domain"/>
    <property type="match status" value="1"/>
</dbReference>
<comment type="caution">
    <text evidence="4">The sequence shown here is derived from an EMBL/GenBank/DDBJ whole genome shotgun (WGS) entry which is preliminary data.</text>
</comment>
<dbReference type="GO" id="GO:0008270">
    <property type="term" value="F:zinc ion binding"/>
    <property type="evidence" value="ECO:0007669"/>
    <property type="project" value="InterPro"/>
</dbReference>
<accession>A0A8J7QF60</accession>
<dbReference type="AlphaFoldDB" id="A0A8J7QF60"/>
<evidence type="ECO:0000313" key="5">
    <source>
        <dbReference type="Proteomes" id="UP000664417"/>
    </source>
</evidence>
<sequence>MNTHFGPWLWLLCLLQPLAFSTEPLSPRIANYRIEARLHPQERKVVASQYLLWHNQSRHPVADLQFHLYLNAFRHTQSTFLRNNPGDARPFDRIWGALDIQTIKLQPPARSRIEMNDAVSEEIRPDANRFEQPPDAATLVDVTDQQRFIWPDDGNIHDQTVMQLTLPNALPAGASIWVYFEFEATLPDPPIARTGAGADYFFVAQWFPKIGVWQDGLWNCHQFHPFSEFFADFGVYDVAMTVPANYHLGATGRGGPPDQNEDGSLTYRYRAEDVHDFAWTTSPDFVVHEEQVDDVAVRLLIQPQHRGQIERHMVATRHALRAGQELLGEYPYDTLTVVDPHPRARETGGMEYPTLFTVGTRRGLPKAVRLMEATLIHEFAHQYFYLLVATNEFEEPWLDEGFTSYVEGRLSESLFGTETGILELADFKFSDRHLNRANLAATGERDAMAKKSWEFMNYGSYGVNSYSKPALALGTLERVLGRETFDKILRTYVKQYRFKQPRAQDFIVIANVVSGRNLNPFFEQLMHENGTLDYAVTGVRSSRKTSHHGRDVTNSGEDSPLFSNQVDLRRLGTFVFPVEIELCFEDGGCRREQWDGRDAWHQLRFDAPSRLVSAQVDPEYTILLDVNFTNNSRRLEASGAASDQLASRWFGRFQWLLELFAL</sequence>
<feature type="domain" description="Peptidase M1 membrane alanine aminopeptidase" evidence="3">
    <location>
        <begin position="328"/>
        <end position="523"/>
    </location>
</feature>
<keyword evidence="2" id="KW-0479">Metal-binding</keyword>